<evidence type="ECO:0000256" key="4">
    <source>
        <dbReference type="ARBA" id="ARBA00023136"/>
    </source>
</evidence>
<feature type="region of interest" description="Disordered" evidence="5">
    <location>
        <begin position="602"/>
        <end position="627"/>
    </location>
</feature>
<dbReference type="AlphaFoldDB" id="A0A376B4S1"/>
<evidence type="ECO:0000313" key="7">
    <source>
        <dbReference type="EMBL" id="SSD59622.1"/>
    </source>
</evidence>
<feature type="compositionally biased region" description="Basic and acidic residues" evidence="5">
    <location>
        <begin position="610"/>
        <end position="627"/>
    </location>
</feature>
<organism evidence="7 8">
    <name type="scientific">Saccharomycodes ludwigii</name>
    <dbReference type="NCBI Taxonomy" id="36035"/>
    <lineage>
        <taxon>Eukaryota</taxon>
        <taxon>Fungi</taxon>
        <taxon>Dikarya</taxon>
        <taxon>Ascomycota</taxon>
        <taxon>Saccharomycotina</taxon>
        <taxon>Saccharomycetes</taxon>
        <taxon>Saccharomycodales</taxon>
        <taxon>Saccharomycodaceae</taxon>
        <taxon>Saccharomycodes</taxon>
    </lineage>
</organism>
<gene>
    <name evidence="7" type="ORF">SCODWIG_01383</name>
</gene>
<keyword evidence="4 6" id="KW-0472">Membrane</keyword>
<feature type="transmembrane region" description="Helical" evidence="6">
    <location>
        <begin position="314"/>
        <end position="332"/>
    </location>
</feature>
<evidence type="ECO:0000313" key="8">
    <source>
        <dbReference type="Proteomes" id="UP000262825"/>
    </source>
</evidence>
<reference evidence="8" key="1">
    <citation type="submission" date="2018-06" db="EMBL/GenBank/DDBJ databases">
        <authorList>
            <person name="Guldener U."/>
        </authorList>
    </citation>
    <scope>NUCLEOTIDE SEQUENCE [LARGE SCALE GENOMIC DNA]</scope>
    <source>
        <strain evidence="8">UTAD17</strain>
    </source>
</reference>
<accession>A0A376B4S1</accession>
<dbReference type="Proteomes" id="UP000262825">
    <property type="component" value="Unassembled WGS sequence"/>
</dbReference>
<keyword evidence="8" id="KW-1185">Reference proteome</keyword>
<evidence type="ECO:0000256" key="1">
    <source>
        <dbReference type="ARBA" id="ARBA00004141"/>
    </source>
</evidence>
<dbReference type="OrthoDB" id="4033945at2759"/>
<dbReference type="InterPro" id="IPR014844">
    <property type="entry name" value="PalH"/>
</dbReference>
<dbReference type="EMBL" id="UFAJ01000173">
    <property type="protein sequence ID" value="SSD59622.1"/>
    <property type="molecule type" value="Genomic_DNA"/>
</dbReference>
<feature type="transmembrane region" description="Helical" evidence="6">
    <location>
        <begin position="466"/>
        <end position="486"/>
    </location>
</feature>
<keyword evidence="3 6" id="KW-1133">Transmembrane helix</keyword>
<proteinExistence type="predicted"/>
<feature type="transmembrane region" description="Helical" evidence="6">
    <location>
        <begin position="228"/>
        <end position="246"/>
    </location>
</feature>
<dbReference type="PANTHER" id="PTHR35779">
    <property type="entry name" value="PH-RESPONSE REGULATOR PROTEIN PALH/RIM21"/>
    <property type="match status" value="1"/>
</dbReference>
<dbReference type="GO" id="GO:0071467">
    <property type="term" value="P:cellular response to pH"/>
    <property type="evidence" value="ECO:0007669"/>
    <property type="project" value="TreeGrafter"/>
</dbReference>
<dbReference type="GO" id="GO:0005886">
    <property type="term" value="C:plasma membrane"/>
    <property type="evidence" value="ECO:0007669"/>
    <property type="project" value="TreeGrafter"/>
</dbReference>
<protein>
    <submittedName>
        <fullName evidence="7">Uncharacterized protein</fullName>
    </submittedName>
</protein>
<feature type="transmembrane region" description="Helical" evidence="6">
    <location>
        <begin position="365"/>
        <end position="385"/>
    </location>
</feature>
<evidence type="ECO:0000256" key="5">
    <source>
        <dbReference type="SAM" id="MobiDB-lite"/>
    </source>
</evidence>
<evidence type="ECO:0000256" key="6">
    <source>
        <dbReference type="SAM" id="Phobius"/>
    </source>
</evidence>
<dbReference type="VEuPathDB" id="FungiDB:SCODWIG_01383"/>
<name>A0A376B4S1_9ASCO</name>
<comment type="subcellular location">
    <subcellularLocation>
        <location evidence="1">Membrane</location>
        <topology evidence="1">Multi-pass membrane protein</topology>
    </subcellularLocation>
</comment>
<feature type="transmembrane region" description="Helical" evidence="6">
    <location>
        <begin position="430"/>
        <end position="454"/>
    </location>
</feature>
<dbReference type="PANTHER" id="PTHR35779:SF2">
    <property type="entry name" value="PROTEIN DFG16"/>
    <property type="match status" value="1"/>
</dbReference>
<keyword evidence="2 6" id="KW-0812">Transmembrane</keyword>
<evidence type="ECO:0000256" key="3">
    <source>
        <dbReference type="ARBA" id="ARBA00022989"/>
    </source>
</evidence>
<evidence type="ECO:0000256" key="2">
    <source>
        <dbReference type="ARBA" id="ARBA00022692"/>
    </source>
</evidence>
<sequence length="691" mass="79341">MNISSVVSTDFSGDKSYTAFKEDNFTNYLLNNCIAYTLSSGVLLIQDENNEDDKNNLTTATSPILLFNCSQINSINDSNQNIFQQNDYISNYVSLNNNTLFLSQNFLLDVKQNLNIPDIQRDNFSNSSVVVAFILAVVCVGGWMVILILLMLPTREKYDFQHNSDHSDTMKTNFFTNDNDDDTKSYYKNRLRKSTNHFVKNTSSVATENISSTSNSTTGKLSNTHSNLFYFYVLYFAITHTIILKLSDKKVFYQQYINNYQDVGEFVSLVINSTWYKILILFNTLLQDLCWFELIYHMNFYKTPKFKRKFKKKVITAISFILIIIHIIFYSLHCFYSHVAENTTIGFVNYDELTGLDFILKILKYSIDIFIFTCFTVLGIFPYVYKSYQELTLQNSFEKSNVSIDTSDYNGPFITAIVPNKFFVHNLPLLIYNVLIIGIVFCLEFNTLITLIFVEETKKMSNWMEILTSFIKLIVTVNMWALIGMIESQQRLYNKWSVVGKKIDESDNGTALFINNNNRTAKNGTISGLINGVTEFSGRVNTYNLFRPPSSIKNNVAKILPNPLQKGGKRTLSALPRLITESKILNINQRNSENIRNNVDYNVEGTSNIGDREKSSEKENEAAAKGQEVDDIKVKIIHHAMAHNLSDCEEDEEAKYSINDSMNTGLKYQLEEKKLNFMLKMKNLGTHKETK</sequence>
<feature type="transmembrane region" description="Helical" evidence="6">
    <location>
        <begin position="129"/>
        <end position="152"/>
    </location>
</feature>
<dbReference type="Pfam" id="PF08733">
    <property type="entry name" value="PalH"/>
    <property type="match status" value="1"/>
</dbReference>